<comment type="subcellular location">
    <subcellularLocation>
        <location evidence="1">Cell outer membrane</location>
    </subcellularLocation>
</comment>
<dbReference type="GO" id="GO:1990281">
    <property type="term" value="C:efflux pump complex"/>
    <property type="evidence" value="ECO:0007669"/>
    <property type="project" value="TreeGrafter"/>
</dbReference>
<keyword evidence="7" id="KW-0998">Cell outer membrane</keyword>
<keyword evidence="10" id="KW-1185">Reference proteome</keyword>
<dbReference type="GO" id="GO:0015562">
    <property type="term" value="F:efflux transmembrane transporter activity"/>
    <property type="evidence" value="ECO:0007669"/>
    <property type="project" value="InterPro"/>
</dbReference>
<dbReference type="GO" id="GO:0009279">
    <property type="term" value="C:cell outer membrane"/>
    <property type="evidence" value="ECO:0007669"/>
    <property type="project" value="UniProtKB-SubCell"/>
</dbReference>
<dbReference type="AlphaFoldDB" id="A0A4U3L933"/>
<dbReference type="InterPro" id="IPR051906">
    <property type="entry name" value="TolC-like"/>
</dbReference>
<dbReference type="PANTHER" id="PTHR30026">
    <property type="entry name" value="OUTER MEMBRANE PROTEIN TOLC"/>
    <property type="match status" value="1"/>
</dbReference>
<evidence type="ECO:0000313" key="9">
    <source>
        <dbReference type="EMBL" id="TKK71885.1"/>
    </source>
</evidence>
<evidence type="ECO:0000256" key="1">
    <source>
        <dbReference type="ARBA" id="ARBA00004442"/>
    </source>
</evidence>
<dbReference type="Proteomes" id="UP000305848">
    <property type="component" value="Unassembled WGS sequence"/>
</dbReference>
<accession>A0A4U3L933</accession>
<dbReference type="EMBL" id="SZQL01000001">
    <property type="protein sequence ID" value="TKK71885.1"/>
    <property type="molecule type" value="Genomic_DNA"/>
</dbReference>
<keyword evidence="8" id="KW-0175">Coiled coil</keyword>
<evidence type="ECO:0000313" key="10">
    <source>
        <dbReference type="Proteomes" id="UP000305848"/>
    </source>
</evidence>
<evidence type="ECO:0000256" key="2">
    <source>
        <dbReference type="ARBA" id="ARBA00007613"/>
    </source>
</evidence>
<dbReference type="OrthoDB" id="9811587at2"/>
<dbReference type="Gene3D" id="1.20.1600.10">
    <property type="entry name" value="Outer membrane efflux proteins (OEP)"/>
    <property type="match status" value="1"/>
</dbReference>
<evidence type="ECO:0000256" key="4">
    <source>
        <dbReference type="ARBA" id="ARBA00022452"/>
    </source>
</evidence>
<comment type="caution">
    <text evidence="9">The sequence shown here is derived from an EMBL/GenBank/DDBJ whole genome shotgun (WGS) entry which is preliminary data.</text>
</comment>
<keyword evidence="6" id="KW-0472">Membrane</keyword>
<reference evidence="9 10" key="1">
    <citation type="submission" date="2019-05" db="EMBL/GenBank/DDBJ databases">
        <title>Panacibacter sp. strain 17mud1-8 Genome sequencing and assembly.</title>
        <authorList>
            <person name="Chhetri G."/>
        </authorList>
    </citation>
    <scope>NUCLEOTIDE SEQUENCE [LARGE SCALE GENOMIC DNA]</scope>
    <source>
        <strain evidence="9 10">17mud1-8</strain>
    </source>
</reference>
<protein>
    <submittedName>
        <fullName evidence="9">TolC family protein</fullName>
    </submittedName>
</protein>
<proteinExistence type="inferred from homology"/>
<evidence type="ECO:0000256" key="6">
    <source>
        <dbReference type="ARBA" id="ARBA00023136"/>
    </source>
</evidence>
<dbReference type="RefSeq" id="WP_137260125.1">
    <property type="nucleotide sequence ID" value="NZ_SZQL01000001.1"/>
</dbReference>
<keyword evidence="4" id="KW-1134">Transmembrane beta strand</keyword>
<evidence type="ECO:0000256" key="3">
    <source>
        <dbReference type="ARBA" id="ARBA00022448"/>
    </source>
</evidence>
<dbReference type="InterPro" id="IPR003423">
    <property type="entry name" value="OMP_efflux"/>
</dbReference>
<sequence length="440" mass="49459">MKFCAPFILISLFCLKGIAQQSYSLEDCFAAAQSNNIALQKSKNDIQNSYIDKKAATYNLLPAVYANAEHIFSSGKNIDPVTNNFVRENFSGGEFDVTLQLNIFSGFSAFHAIKSSLYKIRADEQAYKEAELETFAAISVAYAKVLYSREQIATIENNYQHTQNELDVVQEKINVGKLSKSDYYTINTRCKSEQADIVEAQNNLLATINELKYLIGINNNVSFTVKDIDSNEISTIAHTAFDVAEVLEKVLKHHPALLESMYNASAAAMKVKTAKGSLIPTMSLTGNVFSNYNLNDRNLSGSHIRLNEQLNNNFGKTVGVLLQVPLFNKYQNRAAVEKEKINLANAKLTMQEVENEIVKNTQQLLSDFIAAKQKYLLQAESLQQGELAYNAFEERHKLGYISSLELMLAKDQLYAQQVKATTVKYDLYFKYKLIELLLNS</sequence>
<feature type="coiled-coil region" evidence="8">
    <location>
        <begin position="336"/>
        <end position="363"/>
    </location>
</feature>
<keyword evidence="5" id="KW-0812">Transmembrane</keyword>
<dbReference type="PANTHER" id="PTHR30026:SF20">
    <property type="entry name" value="OUTER MEMBRANE PROTEIN TOLC"/>
    <property type="match status" value="1"/>
</dbReference>
<keyword evidence="3" id="KW-0813">Transport</keyword>
<dbReference type="GO" id="GO:0015288">
    <property type="term" value="F:porin activity"/>
    <property type="evidence" value="ECO:0007669"/>
    <property type="project" value="TreeGrafter"/>
</dbReference>
<evidence type="ECO:0000256" key="7">
    <source>
        <dbReference type="ARBA" id="ARBA00023237"/>
    </source>
</evidence>
<comment type="similarity">
    <text evidence="2">Belongs to the outer membrane factor (OMF) (TC 1.B.17) family.</text>
</comment>
<dbReference type="Pfam" id="PF02321">
    <property type="entry name" value="OEP"/>
    <property type="match status" value="2"/>
</dbReference>
<gene>
    <name evidence="9" type="ORF">FC093_02385</name>
</gene>
<dbReference type="SUPFAM" id="SSF56954">
    <property type="entry name" value="Outer membrane efflux proteins (OEP)"/>
    <property type="match status" value="1"/>
</dbReference>
<organism evidence="9 10">
    <name type="scientific">Ilyomonas limi</name>
    <dbReference type="NCBI Taxonomy" id="2575867"/>
    <lineage>
        <taxon>Bacteria</taxon>
        <taxon>Pseudomonadati</taxon>
        <taxon>Bacteroidota</taxon>
        <taxon>Chitinophagia</taxon>
        <taxon>Chitinophagales</taxon>
        <taxon>Chitinophagaceae</taxon>
        <taxon>Ilyomonas</taxon>
    </lineage>
</organism>
<name>A0A4U3L933_9BACT</name>
<evidence type="ECO:0000256" key="8">
    <source>
        <dbReference type="SAM" id="Coils"/>
    </source>
</evidence>
<evidence type="ECO:0000256" key="5">
    <source>
        <dbReference type="ARBA" id="ARBA00022692"/>
    </source>
</evidence>